<protein>
    <submittedName>
        <fullName evidence="1">ATP-binding cassette domain-containing protein</fullName>
    </submittedName>
</protein>
<keyword evidence="1" id="KW-0547">Nucleotide-binding</keyword>
<accession>A0ACC7P3X9</accession>
<keyword evidence="2" id="KW-1185">Reference proteome</keyword>
<proteinExistence type="predicted"/>
<sequence length="565" mass="60857">MNGRYMHEVAIPMDSGLSRAGLFHCSFATEELTLVAGCTGSGKSTLLQLLAGLRPAGSGNIGERRGEEQRTLERRELLATSSYVYQNPEQMFFLPTVREEILYSLKQRRLPPQERQERLVWASAWCGLGEELWERSAFTLSGGEKRRTALAAAAAIRQPWLLLDEPTAGLDPVMAASLAGELAEWKREQGRAGGGIVIASHELDLFLPLADRVVLLKDGSVAGQWSPQELLKDPSPLTEAGLGVPDCIRLAALAGSDSLAAEAIARSLAEKLAAGSSAIGAQPYAAGATQTGQQPAIRWTVRSQPNQETRFSRLSGLDPRAKWLLYALFSLSLLVSPHWGVTALGGMAVAGLGLAANIPAKRWLRPVFAFGSFILAAFVISGVELSFAGGQSPLIHVGFSWGQGQITLKRLTPLLPVLAGGVLFNILTPPLSIQKGMEELLRRIPVIRRAGDTIGLAVALLFRFIRFLPGELGRMALLASIRGRPGSGNPGKLKLRQLPAFFIPLLLSMLHHAEELSFALAARGYGRKGAKRTQAAPLRWQRSDGAACLAGMLCIAGMNVLRLFF</sequence>
<gene>
    <name evidence="1" type="ORF">ACI1P1_22240</name>
</gene>
<organism evidence="1 2">
    <name type="scientific">Paenibacillus mesotrionivorans</name>
    <dbReference type="NCBI Taxonomy" id="3160968"/>
    <lineage>
        <taxon>Bacteria</taxon>
        <taxon>Bacillati</taxon>
        <taxon>Bacillota</taxon>
        <taxon>Bacilli</taxon>
        <taxon>Bacillales</taxon>
        <taxon>Paenibacillaceae</taxon>
        <taxon>Paenibacillus</taxon>
    </lineage>
</organism>
<name>A0ACC7P3X9_9BACL</name>
<dbReference type="Proteomes" id="UP001631969">
    <property type="component" value="Unassembled WGS sequence"/>
</dbReference>
<evidence type="ECO:0000313" key="1">
    <source>
        <dbReference type="EMBL" id="MFM9331016.1"/>
    </source>
</evidence>
<keyword evidence="1" id="KW-0067">ATP-binding</keyword>
<evidence type="ECO:0000313" key="2">
    <source>
        <dbReference type="Proteomes" id="UP001631969"/>
    </source>
</evidence>
<reference evidence="1" key="1">
    <citation type="submission" date="2024-12" db="EMBL/GenBank/DDBJ databases">
        <authorList>
            <person name="Wu N."/>
        </authorList>
    </citation>
    <scope>NUCLEOTIDE SEQUENCE</scope>
    <source>
        <strain evidence="1">P15</strain>
    </source>
</reference>
<dbReference type="EMBL" id="JBJURJ010000016">
    <property type="protein sequence ID" value="MFM9331016.1"/>
    <property type="molecule type" value="Genomic_DNA"/>
</dbReference>
<comment type="caution">
    <text evidence="1">The sequence shown here is derived from an EMBL/GenBank/DDBJ whole genome shotgun (WGS) entry which is preliminary data.</text>
</comment>